<evidence type="ECO:0000256" key="1">
    <source>
        <dbReference type="SAM" id="Phobius"/>
    </source>
</evidence>
<gene>
    <name evidence="2" type="primary">exoX</name>
    <name evidence="2" type="ORF">g.21913</name>
</gene>
<feature type="transmembrane region" description="Helical" evidence="1">
    <location>
        <begin position="246"/>
        <end position="266"/>
    </location>
</feature>
<reference evidence="2" key="2">
    <citation type="journal article" date="2015" name="Gigascience">
        <title>Reconstructing a comprehensive transcriptome assembly of a white-pupal translocated strain of the pest fruit fly Bactrocera cucurbitae.</title>
        <authorList>
            <person name="Sim S.B."/>
            <person name="Calla B."/>
            <person name="Hall B."/>
            <person name="DeRego T."/>
            <person name="Geib S.M."/>
        </authorList>
    </citation>
    <scope>NUCLEOTIDE SEQUENCE</scope>
</reference>
<protein>
    <submittedName>
        <fullName evidence="2">Exopolysaccharide production repressor protein</fullName>
    </submittedName>
</protein>
<evidence type="ECO:0000313" key="2">
    <source>
        <dbReference type="EMBL" id="JAD03410.1"/>
    </source>
</evidence>
<feature type="transmembrane region" description="Helical" evidence="1">
    <location>
        <begin position="286"/>
        <end position="309"/>
    </location>
</feature>
<accession>A0A0A1WY27</accession>
<organism evidence="2">
    <name type="scientific">Zeugodacus cucurbitae</name>
    <name type="common">Melon fruit fly</name>
    <name type="synonym">Bactrocera cucurbitae</name>
    <dbReference type="NCBI Taxonomy" id="28588"/>
    <lineage>
        <taxon>Eukaryota</taxon>
        <taxon>Metazoa</taxon>
        <taxon>Ecdysozoa</taxon>
        <taxon>Arthropoda</taxon>
        <taxon>Hexapoda</taxon>
        <taxon>Insecta</taxon>
        <taxon>Pterygota</taxon>
        <taxon>Neoptera</taxon>
        <taxon>Endopterygota</taxon>
        <taxon>Diptera</taxon>
        <taxon>Brachycera</taxon>
        <taxon>Muscomorpha</taxon>
        <taxon>Tephritoidea</taxon>
        <taxon>Tephritidae</taxon>
        <taxon>Zeugodacus</taxon>
        <taxon>Zeugodacus</taxon>
    </lineage>
</organism>
<keyword evidence="1" id="KW-1133">Transmembrane helix</keyword>
<sequence length="378" mass="44075">MAEQESLLQESSKTSTYMSPQEEALQSLCKKLLKSRFFRGYYEERRFVDAVGGYRDIIGLHRGERDLERLLLDIKCKLQIFYQHTQQVWIGVTHGAFMGITPKKNTLDTHIWIQLQEVAFGQYWFSIKSIRFRKNEVILKLNVVRNVETETRIERTQLSTPALMYVSDASKSALIANDSVKLLKNAPQLGEDMVSNPIMIQPEVLQIGYEDFVNVVRDWGTTIKHSVYDFMSNDVNKDNIKDFLQFLGLVVISLLTGSVVAIKYLGTFALRFMFEFTRFTQVMTPIILKVIEAINKIVAGFYTLLAMIWKDAFMKRKMIPTQQLQDYNDRPARELKAIEYNRPHYNSNIEYNMRHNPLQTPMIRSGMGNFPEFERKFQ</sequence>
<dbReference type="EMBL" id="GBXI01010882">
    <property type="protein sequence ID" value="JAD03410.1"/>
    <property type="molecule type" value="Transcribed_RNA"/>
</dbReference>
<dbReference type="AlphaFoldDB" id="A0A0A1WY27"/>
<proteinExistence type="predicted"/>
<name>A0A0A1WY27_ZEUCU</name>
<keyword evidence="1" id="KW-0812">Transmembrane</keyword>
<keyword evidence="1" id="KW-0472">Membrane</keyword>
<reference evidence="2" key="1">
    <citation type="submission" date="2014-11" db="EMBL/GenBank/DDBJ databases">
        <authorList>
            <person name="Geib S."/>
        </authorList>
    </citation>
    <scope>NUCLEOTIDE SEQUENCE</scope>
</reference>